<name>A0A1L7X2C5_9HELO</name>
<dbReference type="AlphaFoldDB" id="A0A1L7X2C5"/>
<accession>A0A1L7X2C5</accession>
<proteinExistence type="predicted"/>
<organism evidence="3 4">
    <name type="scientific">Phialocephala subalpina</name>
    <dbReference type="NCBI Taxonomy" id="576137"/>
    <lineage>
        <taxon>Eukaryota</taxon>
        <taxon>Fungi</taxon>
        <taxon>Dikarya</taxon>
        <taxon>Ascomycota</taxon>
        <taxon>Pezizomycotina</taxon>
        <taxon>Leotiomycetes</taxon>
        <taxon>Helotiales</taxon>
        <taxon>Mollisiaceae</taxon>
        <taxon>Phialocephala</taxon>
        <taxon>Phialocephala fortinii species complex</taxon>
    </lineage>
</organism>
<evidence type="ECO:0000256" key="1">
    <source>
        <dbReference type="SAM" id="MobiDB-lite"/>
    </source>
</evidence>
<protein>
    <recommendedName>
        <fullName evidence="5">Apple domain-containing protein</fullName>
    </recommendedName>
</protein>
<feature type="compositionally biased region" description="Low complexity" evidence="1">
    <location>
        <begin position="78"/>
        <end position="91"/>
    </location>
</feature>
<sequence length="194" mass="21683">MLNIAFLGFFLLAVSKTTLQSPVQDGPGEVYEVRRSAVKSPITALTTSQSPYYDRQQFAERDVYTTLDHPAPTRRHTTPTSTSTPTTSASTAIPTKSLKNCNVEGIPSNYLVQNILDMRYAYDALACQLRCMYISRCEAYSWQMPVSTDSNNCVFYSTLIDGERKVTPSNISGIFFSDKYPSDKTNFCYGSEIL</sequence>
<feature type="chain" id="PRO_5013063849" description="Apple domain-containing protein" evidence="2">
    <location>
        <begin position="21"/>
        <end position="194"/>
    </location>
</feature>
<gene>
    <name evidence="3" type="ORF">PAC_09073</name>
</gene>
<evidence type="ECO:0000313" key="4">
    <source>
        <dbReference type="Proteomes" id="UP000184330"/>
    </source>
</evidence>
<keyword evidence="2" id="KW-0732">Signal</keyword>
<evidence type="ECO:0000256" key="2">
    <source>
        <dbReference type="SAM" id="SignalP"/>
    </source>
</evidence>
<evidence type="ECO:0008006" key="5">
    <source>
        <dbReference type="Google" id="ProtNLM"/>
    </source>
</evidence>
<reference evidence="3 4" key="1">
    <citation type="submission" date="2016-03" db="EMBL/GenBank/DDBJ databases">
        <authorList>
            <person name="Ploux O."/>
        </authorList>
    </citation>
    <scope>NUCLEOTIDE SEQUENCE [LARGE SCALE GENOMIC DNA]</scope>
    <source>
        <strain evidence="3 4">UAMH 11012</strain>
    </source>
</reference>
<dbReference type="EMBL" id="FJOG01000013">
    <property type="protein sequence ID" value="CZR59181.1"/>
    <property type="molecule type" value="Genomic_DNA"/>
</dbReference>
<dbReference type="OrthoDB" id="3557107at2759"/>
<dbReference type="Gene3D" id="3.50.4.10">
    <property type="entry name" value="Hepatocyte Growth Factor"/>
    <property type="match status" value="1"/>
</dbReference>
<keyword evidence="4" id="KW-1185">Reference proteome</keyword>
<evidence type="ECO:0000313" key="3">
    <source>
        <dbReference type="EMBL" id="CZR59181.1"/>
    </source>
</evidence>
<feature type="region of interest" description="Disordered" evidence="1">
    <location>
        <begin position="67"/>
        <end position="92"/>
    </location>
</feature>
<feature type="signal peptide" evidence="2">
    <location>
        <begin position="1"/>
        <end position="20"/>
    </location>
</feature>
<dbReference type="Proteomes" id="UP000184330">
    <property type="component" value="Unassembled WGS sequence"/>
</dbReference>